<dbReference type="GO" id="GO:0015074">
    <property type="term" value="P:DNA integration"/>
    <property type="evidence" value="ECO:0007669"/>
    <property type="project" value="UniProtKB-KW"/>
</dbReference>
<evidence type="ECO:0000313" key="5">
    <source>
        <dbReference type="EMBL" id="TFZ07650.1"/>
    </source>
</evidence>
<keyword evidence="2 3" id="KW-0238">DNA-binding</keyword>
<reference evidence="5 6" key="1">
    <citation type="submission" date="2019-03" db="EMBL/GenBank/DDBJ databases">
        <title>Ramlibacter sp. 18x22-1, whole genome shotgun sequence.</title>
        <authorList>
            <person name="Zhang X."/>
            <person name="Feng G."/>
            <person name="Zhu H."/>
        </authorList>
    </citation>
    <scope>NUCLEOTIDE SEQUENCE [LARGE SCALE GENOMIC DNA]</scope>
    <source>
        <strain evidence="5 6">18x22-1</strain>
    </source>
</reference>
<evidence type="ECO:0000256" key="2">
    <source>
        <dbReference type="ARBA" id="ARBA00023125"/>
    </source>
</evidence>
<dbReference type="Gene3D" id="1.10.150.130">
    <property type="match status" value="1"/>
</dbReference>
<dbReference type="SUPFAM" id="SSF56349">
    <property type="entry name" value="DNA breaking-rejoining enzymes"/>
    <property type="match status" value="1"/>
</dbReference>
<protein>
    <recommendedName>
        <fullName evidence="4">Core-binding (CB) domain-containing protein</fullName>
    </recommendedName>
</protein>
<name>A0A4Z0CBB2_9BURK</name>
<dbReference type="Proteomes" id="UP000297839">
    <property type="component" value="Unassembled WGS sequence"/>
</dbReference>
<evidence type="ECO:0000313" key="6">
    <source>
        <dbReference type="Proteomes" id="UP000297839"/>
    </source>
</evidence>
<evidence type="ECO:0000256" key="3">
    <source>
        <dbReference type="PROSITE-ProRule" id="PRU01248"/>
    </source>
</evidence>
<dbReference type="InterPro" id="IPR011010">
    <property type="entry name" value="DNA_brk_join_enz"/>
</dbReference>
<keyword evidence="6" id="KW-1185">Reference proteome</keyword>
<evidence type="ECO:0000256" key="1">
    <source>
        <dbReference type="ARBA" id="ARBA00022908"/>
    </source>
</evidence>
<gene>
    <name evidence="5" type="ORF">EZ216_00335</name>
</gene>
<dbReference type="OrthoDB" id="9801717at2"/>
<dbReference type="InterPro" id="IPR044068">
    <property type="entry name" value="CB"/>
</dbReference>
<dbReference type="InterPro" id="IPR004107">
    <property type="entry name" value="Integrase_SAM-like_N"/>
</dbReference>
<keyword evidence="1" id="KW-0229">DNA integration</keyword>
<comment type="caution">
    <text evidence="5">The sequence shown here is derived from an EMBL/GenBank/DDBJ whole genome shotgun (WGS) entry which is preliminary data.</text>
</comment>
<proteinExistence type="predicted"/>
<dbReference type="EMBL" id="SMLK01000001">
    <property type="protein sequence ID" value="TFZ07650.1"/>
    <property type="molecule type" value="Genomic_DNA"/>
</dbReference>
<dbReference type="PROSITE" id="PS51900">
    <property type="entry name" value="CB"/>
    <property type="match status" value="1"/>
</dbReference>
<dbReference type="InterPro" id="IPR010998">
    <property type="entry name" value="Integrase_recombinase_N"/>
</dbReference>
<dbReference type="GO" id="GO:0003677">
    <property type="term" value="F:DNA binding"/>
    <property type="evidence" value="ECO:0007669"/>
    <property type="project" value="UniProtKB-UniRule"/>
</dbReference>
<evidence type="ECO:0000259" key="4">
    <source>
        <dbReference type="PROSITE" id="PS51900"/>
    </source>
</evidence>
<feature type="domain" description="Core-binding (CB)" evidence="4">
    <location>
        <begin position="1"/>
        <end position="57"/>
    </location>
</feature>
<accession>A0A4Z0CBB2</accession>
<dbReference type="AlphaFoldDB" id="A0A4Z0CBB2"/>
<organism evidence="5 6">
    <name type="scientific">Ramlibacter humi</name>
    <dbReference type="NCBI Taxonomy" id="2530451"/>
    <lineage>
        <taxon>Bacteria</taxon>
        <taxon>Pseudomonadati</taxon>
        <taxon>Pseudomonadota</taxon>
        <taxon>Betaproteobacteria</taxon>
        <taxon>Burkholderiales</taxon>
        <taxon>Comamonadaceae</taxon>
        <taxon>Ramlibacter</taxon>
    </lineage>
</organism>
<dbReference type="Pfam" id="PF13495">
    <property type="entry name" value="Phage_int_SAM_4"/>
    <property type="match status" value="1"/>
</dbReference>
<sequence>MYWVKYFVRWHDLRHPKNLGGPEVGRFLIMLAADRRVSPSTHKQALSALLFLYRHVLGQELPWMAQLQRPPARKRIPAVLSHSEVHRLLDAMQGQPPCWLACSMAPACG</sequence>